<dbReference type="PROSITE" id="PS51409">
    <property type="entry name" value="ARGINASE_2"/>
    <property type="match status" value="1"/>
</dbReference>
<dbReference type="InterPro" id="IPR006035">
    <property type="entry name" value="Ureohydrolase"/>
</dbReference>
<evidence type="ECO:0000256" key="4">
    <source>
        <dbReference type="PIRSR" id="PIRSR036979-1"/>
    </source>
</evidence>
<evidence type="ECO:0000256" key="5">
    <source>
        <dbReference type="RuleBase" id="RU003684"/>
    </source>
</evidence>
<dbReference type="GO" id="GO:0046872">
    <property type="term" value="F:metal ion binding"/>
    <property type="evidence" value="ECO:0007669"/>
    <property type="project" value="UniProtKB-KW"/>
</dbReference>
<dbReference type="InterPro" id="IPR020855">
    <property type="entry name" value="Ureohydrolase_Mn_BS"/>
</dbReference>
<feature type="binding site" evidence="4">
    <location>
        <position position="208"/>
    </location>
    <ligand>
        <name>Mn(2+)</name>
        <dbReference type="ChEBI" id="CHEBI:29035"/>
        <label>1</label>
    </ligand>
</feature>
<dbReference type="GO" id="GO:0008783">
    <property type="term" value="F:agmatinase activity"/>
    <property type="evidence" value="ECO:0007669"/>
    <property type="project" value="TreeGrafter"/>
</dbReference>
<reference evidence="6" key="1">
    <citation type="submission" date="2024-07" db="EMBL/GenBank/DDBJ databases">
        <title>Complete genome sequence of Verrucomicrobiaceae bacterium NT6N.</title>
        <authorList>
            <person name="Huang C."/>
            <person name="Takami H."/>
            <person name="Hamasaki K."/>
        </authorList>
    </citation>
    <scope>NUCLEOTIDE SEQUENCE</scope>
    <source>
        <strain evidence="6">NT6N</strain>
    </source>
</reference>
<feature type="binding site" evidence="4">
    <location>
        <position position="126"/>
    </location>
    <ligand>
        <name>Mn(2+)</name>
        <dbReference type="ChEBI" id="CHEBI:29035"/>
        <label>2</label>
    </ligand>
</feature>
<organism evidence="6">
    <name type="scientific">Oceaniferula spumae</name>
    <dbReference type="NCBI Taxonomy" id="2979115"/>
    <lineage>
        <taxon>Bacteria</taxon>
        <taxon>Pseudomonadati</taxon>
        <taxon>Verrucomicrobiota</taxon>
        <taxon>Verrucomicrobiia</taxon>
        <taxon>Verrucomicrobiales</taxon>
        <taxon>Verrucomicrobiaceae</taxon>
        <taxon>Oceaniferula</taxon>
    </lineage>
</organism>
<dbReference type="AlphaFoldDB" id="A0AAT9FKI5"/>
<dbReference type="PROSITE" id="PS01053">
    <property type="entry name" value="ARGINASE_1"/>
    <property type="match status" value="1"/>
</dbReference>
<dbReference type="EMBL" id="AP026866">
    <property type="protein sequence ID" value="BDS06451.1"/>
    <property type="molecule type" value="Genomic_DNA"/>
</dbReference>
<protein>
    <submittedName>
        <fullName evidence="6">Agmatinase</fullName>
    </submittedName>
</protein>
<sequence>MHFLSSEFPQSTPEDALFHIIPMPMEQTVSYGGGTNLGPEAILEASYQLEAHDGTSYPGELGIHTTDAVDCTSSAETCFKNLETACTPVYEAGKIPVTLGGEHSLSIAPVRALHNLRQDFGVVQIDAHADLRDAYEDSPNSHACVMRRIHELGVPIFQIGIRNLCQEEIEYRADQNIAYLDARELARHGIPENLLPADFPKNIYLTFDVDGLDASLMPATGTPEPGGLTWWQALDACEAAAKGRKILGLDVVELAPRPELHSCSYTAAKLTYALMGIAARSRDI</sequence>
<name>A0AAT9FKI5_9BACT</name>
<dbReference type="KEGG" id="osu:NT6N_14910"/>
<feature type="binding site" evidence="4">
    <location>
        <position position="210"/>
    </location>
    <ligand>
        <name>Mn(2+)</name>
        <dbReference type="ChEBI" id="CHEBI:29035"/>
        <label>1</label>
    </ligand>
</feature>
<dbReference type="PIRSF" id="PIRSF036979">
    <property type="entry name" value="Arginase"/>
    <property type="match status" value="1"/>
</dbReference>
<feature type="binding site" evidence="4">
    <location>
        <position position="130"/>
    </location>
    <ligand>
        <name>Mn(2+)</name>
        <dbReference type="ChEBI" id="CHEBI:29035"/>
        <label>1</label>
    </ligand>
</feature>
<comment type="cofactor">
    <cofactor evidence="4">
        <name>Mn(2+)</name>
        <dbReference type="ChEBI" id="CHEBI:29035"/>
    </cofactor>
    <text evidence="4">Binds 2 manganese ions per subunit.</text>
</comment>
<feature type="binding site" evidence="4">
    <location>
        <position position="103"/>
    </location>
    <ligand>
        <name>Mn(2+)</name>
        <dbReference type="ChEBI" id="CHEBI:29035"/>
        <label>1</label>
    </ligand>
</feature>
<keyword evidence="3 5" id="KW-0378">Hydrolase</keyword>
<dbReference type="SUPFAM" id="SSF52768">
    <property type="entry name" value="Arginase/deacetylase"/>
    <property type="match status" value="1"/>
</dbReference>
<dbReference type="Pfam" id="PF00491">
    <property type="entry name" value="Arginase"/>
    <property type="match status" value="1"/>
</dbReference>
<keyword evidence="4" id="KW-0464">Manganese</keyword>
<dbReference type="PANTHER" id="PTHR11358:SF26">
    <property type="entry name" value="GUANIDINO ACID HYDROLASE, MITOCHONDRIAL"/>
    <property type="match status" value="1"/>
</dbReference>
<dbReference type="PANTHER" id="PTHR11358">
    <property type="entry name" value="ARGINASE/AGMATINASE"/>
    <property type="match status" value="1"/>
</dbReference>
<dbReference type="InterPro" id="IPR005925">
    <property type="entry name" value="Agmatinase-rel"/>
</dbReference>
<dbReference type="NCBIfam" id="TIGR01230">
    <property type="entry name" value="agmatinase"/>
    <property type="match status" value="1"/>
</dbReference>
<comment type="similarity">
    <text evidence="1">Belongs to the arginase family. Agmatinase subfamily.</text>
</comment>
<evidence type="ECO:0000256" key="3">
    <source>
        <dbReference type="ARBA" id="ARBA00022801"/>
    </source>
</evidence>
<proteinExistence type="inferred from homology"/>
<dbReference type="CDD" id="cd11593">
    <property type="entry name" value="Agmatinase-like_2"/>
    <property type="match status" value="1"/>
</dbReference>
<evidence type="ECO:0000256" key="1">
    <source>
        <dbReference type="ARBA" id="ARBA00009227"/>
    </source>
</evidence>
<gene>
    <name evidence="6" type="ORF">NT6N_14910</name>
</gene>
<evidence type="ECO:0000256" key="2">
    <source>
        <dbReference type="ARBA" id="ARBA00022723"/>
    </source>
</evidence>
<feature type="binding site" evidence="4">
    <location>
        <position position="128"/>
    </location>
    <ligand>
        <name>Mn(2+)</name>
        <dbReference type="ChEBI" id="CHEBI:29035"/>
        <label>1</label>
    </ligand>
</feature>
<evidence type="ECO:0000313" key="6">
    <source>
        <dbReference type="EMBL" id="BDS06451.1"/>
    </source>
</evidence>
<accession>A0AAT9FKI5</accession>
<dbReference type="Gene3D" id="3.40.800.10">
    <property type="entry name" value="Ureohydrolase domain"/>
    <property type="match status" value="1"/>
</dbReference>
<dbReference type="GO" id="GO:0033389">
    <property type="term" value="P:putrescine biosynthetic process from arginine, via agmatine"/>
    <property type="evidence" value="ECO:0007669"/>
    <property type="project" value="TreeGrafter"/>
</dbReference>
<keyword evidence="2 4" id="KW-0479">Metal-binding</keyword>
<dbReference type="InterPro" id="IPR023696">
    <property type="entry name" value="Ureohydrolase_dom_sf"/>
</dbReference>